<dbReference type="EMBL" id="JABELV010000055">
    <property type="protein sequence ID" value="KAG7549022.1"/>
    <property type="molecule type" value="Genomic_DNA"/>
</dbReference>
<dbReference type="GO" id="GO:0003729">
    <property type="term" value="F:mRNA binding"/>
    <property type="evidence" value="ECO:0007669"/>
    <property type="project" value="TreeGrafter"/>
</dbReference>
<feature type="compositionally biased region" description="Basic and acidic residues" evidence="3">
    <location>
        <begin position="192"/>
        <end position="285"/>
    </location>
</feature>
<evidence type="ECO:0000313" key="5">
    <source>
        <dbReference type="EMBL" id="KAG7549022.1"/>
    </source>
</evidence>
<dbReference type="Gene3D" id="3.30.70.330">
    <property type="match status" value="2"/>
</dbReference>
<feature type="domain" description="RRM" evidence="4">
    <location>
        <begin position="112"/>
        <end position="183"/>
    </location>
</feature>
<feature type="compositionally biased region" description="Basic and acidic residues" evidence="3">
    <location>
        <begin position="79"/>
        <end position="91"/>
    </location>
</feature>
<reference evidence="5" key="1">
    <citation type="submission" date="2020-04" db="EMBL/GenBank/DDBJ databases">
        <title>Analysis of mating type loci in Filobasidium floriforme.</title>
        <authorList>
            <person name="Nowrousian M."/>
        </authorList>
    </citation>
    <scope>NUCLEOTIDE SEQUENCE</scope>
    <source>
        <strain evidence="5">CBS 6242</strain>
    </source>
</reference>
<evidence type="ECO:0000256" key="1">
    <source>
        <dbReference type="ARBA" id="ARBA00022884"/>
    </source>
</evidence>
<name>A0A8K0JMV5_9TREE</name>
<dbReference type="InterPro" id="IPR012677">
    <property type="entry name" value="Nucleotide-bd_a/b_plait_sf"/>
</dbReference>
<dbReference type="SMART" id="SM00360">
    <property type="entry name" value="RRM"/>
    <property type="match status" value="2"/>
</dbReference>
<evidence type="ECO:0000259" key="4">
    <source>
        <dbReference type="PROSITE" id="PS50102"/>
    </source>
</evidence>
<feature type="region of interest" description="Disordered" evidence="3">
    <location>
        <begin position="175"/>
        <end position="285"/>
    </location>
</feature>
<dbReference type="OrthoDB" id="1099063at2759"/>
<protein>
    <recommendedName>
        <fullName evidence="4">RRM domain-containing protein</fullName>
    </recommendedName>
</protein>
<dbReference type="PROSITE" id="PS50102">
    <property type="entry name" value="RRM"/>
    <property type="match status" value="2"/>
</dbReference>
<dbReference type="AlphaFoldDB" id="A0A8K0JMV5"/>
<evidence type="ECO:0000256" key="2">
    <source>
        <dbReference type="PROSITE-ProRule" id="PRU00176"/>
    </source>
</evidence>
<sequence length="285" mass="32069">MSDDRMAPPPGGRRVYLGRLPPNTEKKDVEDFFAPIQFTDCRIMGHFGFVEFGSPEDADDAVAHNARKPMLGADIIVEKAKENSRPRREPGGYDSYGGPPPPRRGPAPGRGVRLTIRGLSPDVSWQDLKDFGREGGAVIFADVNRAGEGVLEYASLGEAEQAMDRLSTQTIRGAKVDIIIDDAPPRGGPPPRDYDRGYDRGGRGDDRGGYGGRDSYRDRRSPPPRRDYGGRYDDRERDRDYRDRSPRRDRDRSPPPRSRDYDRRSPPPPSRERDLPPPRRGDDRE</sequence>
<organism evidence="5 6">
    <name type="scientific">Filobasidium floriforme</name>
    <dbReference type="NCBI Taxonomy" id="5210"/>
    <lineage>
        <taxon>Eukaryota</taxon>
        <taxon>Fungi</taxon>
        <taxon>Dikarya</taxon>
        <taxon>Basidiomycota</taxon>
        <taxon>Agaricomycotina</taxon>
        <taxon>Tremellomycetes</taxon>
        <taxon>Filobasidiales</taxon>
        <taxon>Filobasidiaceae</taxon>
        <taxon>Filobasidium</taxon>
    </lineage>
</organism>
<dbReference type="GO" id="GO:0005634">
    <property type="term" value="C:nucleus"/>
    <property type="evidence" value="ECO:0007669"/>
    <property type="project" value="TreeGrafter"/>
</dbReference>
<feature type="region of interest" description="Disordered" evidence="3">
    <location>
        <begin position="79"/>
        <end position="110"/>
    </location>
</feature>
<proteinExistence type="predicted"/>
<accession>A0A8K0JMV5</accession>
<dbReference type="Proteomes" id="UP000812966">
    <property type="component" value="Unassembled WGS sequence"/>
</dbReference>
<keyword evidence="6" id="KW-1185">Reference proteome</keyword>
<feature type="region of interest" description="Disordered" evidence="3">
    <location>
        <begin position="1"/>
        <end position="28"/>
    </location>
</feature>
<evidence type="ECO:0000256" key="3">
    <source>
        <dbReference type="SAM" id="MobiDB-lite"/>
    </source>
</evidence>
<dbReference type="Pfam" id="PF00076">
    <property type="entry name" value="RRM_1"/>
    <property type="match status" value="2"/>
</dbReference>
<feature type="domain" description="RRM" evidence="4">
    <location>
        <begin position="13"/>
        <end position="82"/>
    </location>
</feature>
<dbReference type="GO" id="GO:0005737">
    <property type="term" value="C:cytoplasm"/>
    <property type="evidence" value="ECO:0007669"/>
    <property type="project" value="TreeGrafter"/>
</dbReference>
<dbReference type="SUPFAM" id="SSF54928">
    <property type="entry name" value="RNA-binding domain, RBD"/>
    <property type="match status" value="1"/>
</dbReference>
<dbReference type="InterPro" id="IPR035979">
    <property type="entry name" value="RBD_domain_sf"/>
</dbReference>
<keyword evidence="1 2" id="KW-0694">RNA-binding</keyword>
<dbReference type="InterPro" id="IPR000504">
    <property type="entry name" value="RRM_dom"/>
</dbReference>
<dbReference type="PANTHER" id="PTHR23003:SF51">
    <property type="entry name" value="SERINE-ARGININE PROTEIN 55"/>
    <property type="match status" value="1"/>
</dbReference>
<gene>
    <name evidence="5" type="ORF">FFLO_03135</name>
</gene>
<evidence type="ECO:0000313" key="6">
    <source>
        <dbReference type="Proteomes" id="UP000812966"/>
    </source>
</evidence>
<dbReference type="PANTHER" id="PTHR23003">
    <property type="entry name" value="RNA RECOGNITION MOTIF RRM DOMAIN CONTAINING PROTEIN"/>
    <property type="match status" value="1"/>
</dbReference>
<dbReference type="InterPro" id="IPR050374">
    <property type="entry name" value="RRT5_SRSF_SR"/>
</dbReference>
<comment type="caution">
    <text evidence="5">The sequence shown here is derived from an EMBL/GenBank/DDBJ whole genome shotgun (WGS) entry which is preliminary data.</text>
</comment>